<reference evidence="5 6" key="1">
    <citation type="submission" date="2024-03" db="EMBL/GenBank/DDBJ databases">
        <authorList>
            <person name="Martinez-Hernandez J."/>
        </authorList>
    </citation>
    <scope>NUCLEOTIDE SEQUENCE [LARGE SCALE GENOMIC DNA]</scope>
</reference>
<accession>A0AAV1XHI4</accession>
<dbReference type="SMART" id="SM00717">
    <property type="entry name" value="SANT"/>
    <property type="match status" value="1"/>
</dbReference>
<dbReference type="SUPFAM" id="SSF46689">
    <property type="entry name" value="Homeodomain-like"/>
    <property type="match status" value="1"/>
</dbReference>
<gene>
    <name evidence="5" type="ORF">LLUT_LOCUS22153</name>
</gene>
<dbReference type="PANTHER" id="PTHR45614">
    <property type="entry name" value="MYB PROTEIN-RELATED"/>
    <property type="match status" value="1"/>
</dbReference>
<dbReference type="PANTHER" id="PTHR45614:SF285">
    <property type="entry name" value="TRANSCRIPTION FACTOR MYB98"/>
    <property type="match status" value="1"/>
</dbReference>
<dbReference type="Gene3D" id="1.10.10.60">
    <property type="entry name" value="Homeodomain-like"/>
    <property type="match status" value="1"/>
</dbReference>
<evidence type="ECO:0000313" key="5">
    <source>
        <dbReference type="EMBL" id="CAL0321093.1"/>
    </source>
</evidence>
<evidence type="ECO:0000256" key="1">
    <source>
        <dbReference type="ARBA" id="ARBA00004123"/>
    </source>
</evidence>
<name>A0AAV1XHI4_LUPLU</name>
<comment type="subcellular location">
    <subcellularLocation>
        <location evidence="1">Nucleus</location>
    </subcellularLocation>
</comment>
<dbReference type="InterPro" id="IPR017930">
    <property type="entry name" value="Myb_dom"/>
</dbReference>
<dbReference type="GO" id="GO:0000978">
    <property type="term" value="F:RNA polymerase II cis-regulatory region sequence-specific DNA binding"/>
    <property type="evidence" value="ECO:0007669"/>
    <property type="project" value="TreeGrafter"/>
</dbReference>
<dbReference type="Pfam" id="PF00249">
    <property type="entry name" value="Myb_DNA-binding"/>
    <property type="match status" value="1"/>
</dbReference>
<dbReference type="InterPro" id="IPR050560">
    <property type="entry name" value="MYB_TF"/>
</dbReference>
<dbReference type="AlphaFoldDB" id="A0AAV1XHI4"/>
<sequence length="321" mass="36485">MDFDPSFLDKLYDLPVVFSQHTTNSKIPIMVPLQQNSTLIAPPPNNIFYNQNNSNNFQHHHSFNMIQTNSSTSDSYANWSQKNLVNSNYSTEFAPNDNKMEAIHGYFNKCKELWDSPREIPMQYGAISQPRVGPSLSPPLHVYESMVLNSRPQDKLSDITGAGNGYQESDQNLVFGDEKGKRKMGVGNNKESWTEEEDKILIEAHKDIGNKWAKIAKRFSGRTENTVKNHWNATKRRLNAKRRVNKRTDPKGELLLNYIKQVTTAIAKKESKKPITNINLRSDNHNDLNLHPENDCYVPVMVNAGETASGSVMEDIYQNGV</sequence>
<feature type="domain" description="HTH myb-type" evidence="4">
    <location>
        <begin position="189"/>
        <end position="239"/>
    </location>
</feature>
<dbReference type="InterPro" id="IPR009057">
    <property type="entry name" value="Homeodomain-like_sf"/>
</dbReference>
<organism evidence="5 6">
    <name type="scientific">Lupinus luteus</name>
    <name type="common">European yellow lupine</name>
    <dbReference type="NCBI Taxonomy" id="3873"/>
    <lineage>
        <taxon>Eukaryota</taxon>
        <taxon>Viridiplantae</taxon>
        <taxon>Streptophyta</taxon>
        <taxon>Embryophyta</taxon>
        <taxon>Tracheophyta</taxon>
        <taxon>Spermatophyta</taxon>
        <taxon>Magnoliopsida</taxon>
        <taxon>eudicotyledons</taxon>
        <taxon>Gunneridae</taxon>
        <taxon>Pentapetalae</taxon>
        <taxon>rosids</taxon>
        <taxon>fabids</taxon>
        <taxon>Fabales</taxon>
        <taxon>Fabaceae</taxon>
        <taxon>Papilionoideae</taxon>
        <taxon>50 kb inversion clade</taxon>
        <taxon>genistoids sensu lato</taxon>
        <taxon>core genistoids</taxon>
        <taxon>Genisteae</taxon>
        <taxon>Lupinus</taxon>
    </lineage>
</organism>
<dbReference type="PROSITE" id="PS51294">
    <property type="entry name" value="HTH_MYB"/>
    <property type="match status" value="1"/>
</dbReference>
<proteinExistence type="predicted"/>
<dbReference type="InterPro" id="IPR001005">
    <property type="entry name" value="SANT/Myb"/>
</dbReference>
<evidence type="ECO:0000256" key="2">
    <source>
        <dbReference type="ARBA" id="ARBA00023242"/>
    </source>
</evidence>
<evidence type="ECO:0000313" key="6">
    <source>
        <dbReference type="Proteomes" id="UP001497480"/>
    </source>
</evidence>
<dbReference type="Proteomes" id="UP001497480">
    <property type="component" value="Unassembled WGS sequence"/>
</dbReference>
<evidence type="ECO:0000259" key="3">
    <source>
        <dbReference type="PROSITE" id="PS50090"/>
    </source>
</evidence>
<dbReference type="GO" id="GO:0005634">
    <property type="term" value="C:nucleus"/>
    <property type="evidence" value="ECO:0007669"/>
    <property type="project" value="UniProtKB-SubCell"/>
</dbReference>
<dbReference type="EMBL" id="CAXHTB010000015">
    <property type="protein sequence ID" value="CAL0321093.1"/>
    <property type="molecule type" value="Genomic_DNA"/>
</dbReference>
<dbReference type="GO" id="GO:0000981">
    <property type="term" value="F:DNA-binding transcription factor activity, RNA polymerase II-specific"/>
    <property type="evidence" value="ECO:0007669"/>
    <property type="project" value="TreeGrafter"/>
</dbReference>
<comment type="caution">
    <text evidence="5">The sequence shown here is derived from an EMBL/GenBank/DDBJ whole genome shotgun (WGS) entry which is preliminary data.</text>
</comment>
<keyword evidence="6" id="KW-1185">Reference proteome</keyword>
<dbReference type="PROSITE" id="PS50090">
    <property type="entry name" value="MYB_LIKE"/>
    <property type="match status" value="1"/>
</dbReference>
<dbReference type="CDD" id="cd00167">
    <property type="entry name" value="SANT"/>
    <property type="match status" value="1"/>
</dbReference>
<protein>
    <submittedName>
        <fullName evidence="5">Uncharacterized protein</fullName>
    </submittedName>
</protein>
<feature type="domain" description="Myb-like" evidence="3">
    <location>
        <begin position="185"/>
        <end position="235"/>
    </location>
</feature>
<evidence type="ECO:0000259" key="4">
    <source>
        <dbReference type="PROSITE" id="PS51294"/>
    </source>
</evidence>
<keyword evidence="2" id="KW-0539">Nucleus</keyword>